<feature type="compositionally biased region" description="Low complexity" evidence="1">
    <location>
        <begin position="272"/>
        <end position="287"/>
    </location>
</feature>
<feature type="region of interest" description="Disordered" evidence="1">
    <location>
        <begin position="860"/>
        <end position="928"/>
    </location>
</feature>
<feature type="compositionally biased region" description="Low complexity" evidence="1">
    <location>
        <begin position="1061"/>
        <end position="1071"/>
    </location>
</feature>
<feature type="region of interest" description="Disordered" evidence="1">
    <location>
        <begin position="945"/>
        <end position="1106"/>
    </location>
</feature>
<reference evidence="2" key="1">
    <citation type="submission" date="2023-02" db="EMBL/GenBank/DDBJ databases">
        <title>Identification and recombinant expression of a fungal hydrolase from Papiliotrema laurentii that hydrolyzes apple cutin and clears colloidal polyester polyurethane.</title>
        <authorList>
            <consortium name="DOE Joint Genome Institute"/>
            <person name="Roman V.A."/>
            <person name="Bojanowski C."/>
            <person name="Crable B.R."/>
            <person name="Wagner D.N."/>
            <person name="Hung C.S."/>
            <person name="Nadeau L.J."/>
            <person name="Schratz L."/>
            <person name="Haridas S."/>
            <person name="Pangilinan J."/>
            <person name="Lipzen A."/>
            <person name="Na H."/>
            <person name="Yan M."/>
            <person name="Ng V."/>
            <person name="Grigoriev I.V."/>
            <person name="Spatafora J.W."/>
            <person name="Barlow D."/>
            <person name="Biffinger J."/>
            <person name="Kelley-Loughnane N."/>
            <person name="Varaljay V.A."/>
            <person name="Crookes-Goodson W.J."/>
        </authorList>
    </citation>
    <scope>NUCLEOTIDE SEQUENCE</scope>
    <source>
        <strain evidence="2">5307AH</strain>
    </source>
</reference>
<dbReference type="AlphaFoldDB" id="A0AAD9FUX7"/>
<feature type="compositionally biased region" description="Polar residues" evidence="1">
    <location>
        <begin position="723"/>
        <end position="735"/>
    </location>
</feature>
<organism evidence="2 3">
    <name type="scientific">Papiliotrema laurentii</name>
    <name type="common">Cryptococcus laurentii</name>
    <dbReference type="NCBI Taxonomy" id="5418"/>
    <lineage>
        <taxon>Eukaryota</taxon>
        <taxon>Fungi</taxon>
        <taxon>Dikarya</taxon>
        <taxon>Basidiomycota</taxon>
        <taxon>Agaricomycotina</taxon>
        <taxon>Tremellomycetes</taxon>
        <taxon>Tremellales</taxon>
        <taxon>Rhynchogastremaceae</taxon>
        <taxon>Papiliotrema</taxon>
    </lineage>
</organism>
<evidence type="ECO:0000256" key="1">
    <source>
        <dbReference type="SAM" id="MobiDB-lite"/>
    </source>
</evidence>
<feature type="region of interest" description="Disordered" evidence="1">
    <location>
        <begin position="638"/>
        <end position="745"/>
    </location>
</feature>
<feature type="compositionally biased region" description="Polar residues" evidence="1">
    <location>
        <begin position="107"/>
        <end position="119"/>
    </location>
</feature>
<feature type="compositionally biased region" description="Basic and acidic residues" evidence="1">
    <location>
        <begin position="1084"/>
        <end position="1095"/>
    </location>
</feature>
<evidence type="ECO:0000313" key="3">
    <source>
        <dbReference type="Proteomes" id="UP001182556"/>
    </source>
</evidence>
<feature type="compositionally biased region" description="Polar residues" evidence="1">
    <location>
        <begin position="464"/>
        <end position="476"/>
    </location>
</feature>
<sequence>MAATTRVGLGNPHIDFSSRWSVIARRQASEERQHGDEDQVATSPGKTGSGLDHASGLPSPPDTDSDVMLPHSDIELPHINHEESLMNESPPATLISSPELRPLRRTLSVSQSRPSSLRHTSMTSSLSTNSLSDARVRTNRSPSKANGGKGAMSRSTSSSSSLAATSLRPKGSPALSSSRRVSTDLSRQTSLAGSLTSSRRGSALRSSTSSTGSRHHHSPSAPLPEPSKRDSGAFVSQLSPQAGRDTPAPPERVSPNPIFSRRQPSITLSPDAASEAGPNSASSPGASSDERHDDPYSPASHSPADGYRPSRRRSPLASTSRRSPPAHSPSPVPSPIAETSPPRPRHRRTYSGAEEDQRILEAEERVRASVSKRSRPASAYPATSPTKPPLHRHDSFTRERGLSVSRQLSSFGEDPGRSNTMAGSPASVTQTPTGDGPVNMEVQLHSGGSGGSKHRRPLPAAFRNGNSNLFTPSPKSATHDLPVHHYDHQSPTAPLGRFNTTSRLGHNDSVPSPTSRRIRPSYESLERASSVSSRLDHRRSESISGLSRRFADGLDHRGLPVSRDELPDRSYRHSTAESSFSSHRSSRPQTHDLAPRLSRLNITPGDSISVVGARSEYQTPPSNKDPLAVLRRIEAKQAEHNRQWDEERSGSALGDHPLPRSSTGLFSDQPPQRMRPATSMSSLRDHHYPPKTAPVERIRRHFDESPVPNRSFSRASMAGPSSEPRQTRSYTSLGGRSSASLDVQSASSEHGRLLYEAARSLEVKIPQEMRAAFPDILRELGASARSAESNNAGSRAVLQHLTQVMIDSEIEMDPARLTRELQKLVTLVRESARTSDQNVRDLTRLFLDLPKLLRGDSRYPLAMTPSGPGSMVERLDREPRASRSSPFSPYESPLRRGEDLPRPATTLEGVYSPKKGRGRESLPPNFAMNESRSFVSRLRDFGQSRDNLGTIEDSPPAPTSHWNSETPLSPLRRELKKKASSTSTHTVRAGNNFMPSASKAPLTAVSTVTAGEASPSAPKFDERSVNSARSNKSSKGGSHREEEIGGGGSPASRFSFHTAEEPSSLAPSSPAGDDDDLLTGLVEAQRRREEDEARNQSKAGYWRKSVGEMKRSGSVAGRSEVSAVGRKLSVSDRVKKTLGRA</sequence>
<feature type="compositionally biased region" description="Polar residues" evidence="1">
    <location>
        <begin position="417"/>
        <end position="433"/>
    </location>
</feature>
<evidence type="ECO:0000313" key="2">
    <source>
        <dbReference type="EMBL" id="KAK1926731.1"/>
    </source>
</evidence>
<dbReference type="EMBL" id="JAODAN010000002">
    <property type="protein sequence ID" value="KAK1926731.1"/>
    <property type="molecule type" value="Genomic_DNA"/>
</dbReference>
<feature type="region of interest" description="Disordered" evidence="1">
    <location>
        <begin position="25"/>
        <end position="604"/>
    </location>
</feature>
<accession>A0AAD9FUX7</accession>
<feature type="compositionally biased region" description="Polar residues" evidence="1">
    <location>
        <begin position="174"/>
        <end position="188"/>
    </location>
</feature>
<gene>
    <name evidence="2" type="ORF">DB88DRAFT_482814</name>
</gene>
<feature type="compositionally biased region" description="Polar residues" evidence="1">
    <location>
        <begin position="498"/>
        <end position="515"/>
    </location>
</feature>
<feature type="compositionally biased region" description="Low complexity" evidence="1">
    <location>
        <begin position="189"/>
        <end position="212"/>
    </location>
</feature>
<comment type="caution">
    <text evidence="2">The sequence shown here is derived from an EMBL/GenBank/DDBJ whole genome shotgun (WGS) entry which is preliminary data.</text>
</comment>
<feature type="compositionally biased region" description="Basic and acidic residues" evidence="1">
    <location>
        <begin position="683"/>
        <end position="704"/>
    </location>
</feature>
<feature type="compositionally biased region" description="Basic and acidic residues" evidence="1">
    <location>
        <begin position="549"/>
        <end position="575"/>
    </location>
</feature>
<dbReference type="Proteomes" id="UP001182556">
    <property type="component" value="Unassembled WGS sequence"/>
</dbReference>
<feature type="compositionally biased region" description="Basic and acidic residues" evidence="1">
    <location>
        <begin position="391"/>
        <end position="401"/>
    </location>
</feature>
<feature type="compositionally biased region" description="Basic and acidic residues" evidence="1">
    <location>
        <begin position="638"/>
        <end position="649"/>
    </location>
</feature>
<feature type="compositionally biased region" description="Basic and acidic residues" evidence="1">
    <location>
        <begin position="27"/>
        <end position="37"/>
    </location>
</feature>
<feature type="compositionally biased region" description="Basic and acidic residues" evidence="1">
    <location>
        <begin position="72"/>
        <end position="84"/>
    </location>
</feature>
<feature type="compositionally biased region" description="Polar residues" evidence="1">
    <location>
        <begin position="1025"/>
        <end position="1036"/>
    </location>
</feature>
<proteinExistence type="predicted"/>
<feature type="compositionally biased region" description="Polar residues" evidence="1">
    <location>
        <begin position="660"/>
        <end position="670"/>
    </location>
</feature>
<feature type="compositionally biased region" description="Low complexity" evidence="1">
    <location>
        <begin position="120"/>
        <end position="132"/>
    </location>
</feature>
<protein>
    <submittedName>
        <fullName evidence="2">Uncharacterized protein</fullName>
    </submittedName>
</protein>
<keyword evidence="3" id="KW-1185">Reference proteome</keyword>
<name>A0AAD9FUX7_PAPLA</name>
<feature type="compositionally biased region" description="Low complexity" evidence="1">
    <location>
        <begin position="153"/>
        <end position="168"/>
    </location>
</feature>
<feature type="compositionally biased region" description="Basic and acidic residues" evidence="1">
    <location>
        <begin position="355"/>
        <end position="367"/>
    </location>
</feature>
<feature type="compositionally biased region" description="Basic and acidic residues" evidence="1">
    <location>
        <begin position="477"/>
        <end position="488"/>
    </location>
</feature>